<reference evidence="8" key="1">
    <citation type="submission" date="2020-05" db="EMBL/GenBank/DDBJ databases">
        <title>Genomic Encyclopedia of Type Strains, Phase IV (KMG-V): Genome sequencing to study the core and pangenomes of soil and plant-associated prokaryotes.</title>
        <authorList>
            <person name="Whitman W."/>
        </authorList>
    </citation>
    <scope>NUCLEOTIDE SEQUENCE</scope>
    <source>
        <strain evidence="8">16F</strain>
    </source>
</reference>
<dbReference type="PRINTS" id="PR00125">
    <property type="entry name" value="ATPASEDELTA"/>
</dbReference>
<name>A0A8J8G782_9FLAO</name>
<evidence type="ECO:0000313" key="9">
    <source>
        <dbReference type="Proteomes" id="UP000610746"/>
    </source>
</evidence>
<evidence type="ECO:0000256" key="4">
    <source>
        <dbReference type="ARBA" id="ARBA00023065"/>
    </source>
</evidence>
<comment type="function">
    <text evidence="7">This protein is part of the stalk that links CF(0) to CF(1). It either transmits conformational changes from CF(0) to CF(1) or is implicated in proton conduction.</text>
</comment>
<keyword evidence="2 7" id="KW-0813">Transport</keyword>
<dbReference type="SUPFAM" id="SSF47928">
    <property type="entry name" value="N-terminal domain of the delta subunit of the F1F0-ATP synthase"/>
    <property type="match status" value="1"/>
</dbReference>
<sequence length="179" mass="20336">MLITKVAKRYAQGLLDFTQESNSTATMLSEMKDVVNIMQKSDELNRFFATPFIDGRQKIATAKEIFKSLSPTAQNLITLVIRQGREKHLQGIAQQYINRVEDMQGVQRITLTTATELSYQTIEQIFKATSLVNLNNKFDLKTIINPEILGGYIIRVGDQQVDASIKTKLTNVRKNFHLN</sequence>
<keyword evidence="6 7" id="KW-0066">ATP synthesis</keyword>
<proteinExistence type="inferred from homology"/>
<comment type="caution">
    <text evidence="8">The sequence shown here is derived from an EMBL/GenBank/DDBJ whole genome shotgun (WGS) entry which is preliminary data.</text>
</comment>
<keyword evidence="9" id="KW-1185">Reference proteome</keyword>
<evidence type="ECO:0000256" key="1">
    <source>
        <dbReference type="ARBA" id="ARBA00004370"/>
    </source>
</evidence>
<dbReference type="GO" id="GO:0005886">
    <property type="term" value="C:plasma membrane"/>
    <property type="evidence" value="ECO:0007669"/>
    <property type="project" value="UniProtKB-SubCell"/>
</dbReference>
<dbReference type="Proteomes" id="UP000610746">
    <property type="component" value="Unassembled WGS sequence"/>
</dbReference>
<comment type="function">
    <text evidence="7">F(1)F(0) ATP synthase produces ATP from ADP in the presence of a proton or sodium gradient. F-type ATPases consist of two structural domains, F(1) containing the extramembraneous catalytic core and F(0) containing the membrane proton channel, linked together by a central stalk and a peripheral stalk. During catalysis, ATP synthesis in the catalytic domain of F(1) is coupled via a rotary mechanism of the central stalk subunits to proton translocation.</text>
</comment>
<keyword evidence="4 7" id="KW-0406">Ion transport</keyword>
<organism evidence="8 9">
    <name type="scientific">Frigoriflavimonas asaccharolytica</name>
    <dbReference type="NCBI Taxonomy" id="2735899"/>
    <lineage>
        <taxon>Bacteria</taxon>
        <taxon>Pseudomonadati</taxon>
        <taxon>Bacteroidota</taxon>
        <taxon>Flavobacteriia</taxon>
        <taxon>Flavobacteriales</taxon>
        <taxon>Weeksellaceae</taxon>
        <taxon>Frigoriflavimonas</taxon>
    </lineage>
</organism>
<dbReference type="Pfam" id="PF00213">
    <property type="entry name" value="OSCP"/>
    <property type="match status" value="1"/>
</dbReference>
<evidence type="ECO:0000256" key="7">
    <source>
        <dbReference type="HAMAP-Rule" id="MF_01416"/>
    </source>
</evidence>
<dbReference type="Gene3D" id="1.10.520.20">
    <property type="entry name" value="N-terminal domain of the delta subunit of the F1F0-ATP synthase"/>
    <property type="match status" value="1"/>
</dbReference>
<evidence type="ECO:0000313" key="8">
    <source>
        <dbReference type="EMBL" id="NRS92559.1"/>
    </source>
</evidence>
<keyword evidence="7" id="KW-1003">Cell membrane</keyword>
<dbReference type="HAMAP" id="MF_01416">
    <property type="entry name" value="ATP_synth_delta_bact"/>
    <property type="match status" value="1"/>
</dbReference>
<dbReference type="InterPro" id="IPR026015">
    <property type="entry name" value="ATP_synth_OSCP/delta_N_sf"/>
</dbReference>
<protein>
    <recommendedName>
        <fullName evidence="7">ATP synthase subunit delta</fullName>
    </recommendedName>
    <alternativeName>
        <fullName evidence="7">ATP synthase F(1) sector subunit delta</fullName>
    </alternativeName>
    <alternativeName>
        <fullName evidence="7">F-type ATPase subunit delta</fullName>
        <shortName evidence="7">F-ATPase subunit delta</shortName>
    </alternativeName>
</protein>
<dbReference type="AlphaFoldDB" id="A0A8J8G782"/>
<dbReference type="GO" id="GO:0045259">
    <property type="term" value="C:proton-transporting ATP synthase complex"/>
    <property type="evidence" value="ECO:0007669"/>
    <property type="project" value="UniProtKB-KW"/>
</dbReference>
<comment type="similarity">
    <text evidence="7">Belongs to the ATPase delta chain family.</text>
</comment>
<evidence type="ECO:0000256" key="2">
    <source>
        <dbReference type="ARBA" id="ARBA00022448"/>
    </source>
</evidence>
<comment type="subcellular location">
    <subcellularLocation>
        <location evidence="7">Cell membrane</location>
        <topology evidence="7">Peripheral membrane protein</topology>
    </subcellularLocation>
    <subcellularLocation>
        <location evidence="1">Membrane</location>
    </subcellularLocation>
</comment>
<evidence type="ECO:0000256" key="6">
    <source>
        <dbReference type="ARBA" id="ARBA00023310"/>
    </source>
</evidence>
<accession>A0A8J8G782</accession>
<dbReference type="PANTHER" id="PTHR11910">
    <property type="entry name" value="ATP SYNTHASE DELTA CHAIN"/>
    <property type="match status" value="1"/>
</dbReference>
<dbReference type="GO" id="GO:0046933">
    <property type="term" value="F:proton-transporting ATP synthase activity, rotational mechanism"/>
    <property type="evidence" value="ECO:0007669"/>
    <property type="project" value="UniProtKB-UniRule"/>
</dbReference>
<evidence type="ECO:0000256" key="3">
    <source>
        <dbReference type="ARBA" id="ARBA00022781"/>
    </source>
</evidence>
<dbReference type="InterPro" id="IPR000711">
    <property type="entry name" value="ATPase_OSCP/dsu"/>
</dbReference>
<keyword evidence="5 7" id="KW-0472">Membrane</keyword>
<keyword evidence="7" id="KW-0139">CF(1)</keyword>
<dbReference type="EMBL" id="JABSNO010000010">
    <property type="protein sequence ID" value="NRS92559.1"/>
    <property type="molecule type" value="Genomic_DNA"/>
</dbReference>
<dbReference type="NCBIfam" id="TIGR01145">
    <property type="entry name" value="ATP_synt_delta"/>
    <property type="match status" value="1"/>
</dbReference>
<dbReference type="RefSeq" id="WP_173779157.1">
    <property type="nucleotide sequence ID" value="NZ_JABSNO010000010.1"/>
</dbReference>
<keyword evidence="3 7" id="KW-0375">Hydrogen ion transport</keyword>
<gene>
    <name evidence="7" type="primary">atpH</name>
    <name evidence="8" type="ORF">HNQ03_001636</name>
</gene>
<evidence type="ECO:0000256" key="5">
    <source>
        <dbReference type="ARBA" id="ARBA00023136"/>
    </source>
</evidence>